<dbReference type="SUPFAM" id="SSF56801">
    <property type="entry name" value="Acetyl-CoA synthetase-like"/>
    <property type="match status" value="1"/>
</dbReference>
<evidence type="ECO:0000259" key="1">
    <source>
        <dbReference type="Pfam" id="PF00501"/>
    </source>
</evidence>
<dbReference type="InterPro" id="IPR045851">
    <property type="entry name" value="AMP-bd_C_sf"/>
</dbReference>
<dbReference type="Proteomes" id="UP001595836">
    <property type="component" value="Unassembled WGS sequence"/>
</dbReference>
<dbReference type="InterPro" id="IPR025110">
    <property type="entry name" value="AMP-bd_C"/>
</dbReference>
<evidence type="ECO:0000313" key="3">
    <source>
        <dbReference type="EMBL" id="MFC4755969.1"/>
    </source>
</evidence>
<accession>A0ABV9PUP7</accession>
<keyword evidence="4" id="KW-1185">Reference proteome</keyword>
<feature type="domain" description="AMP-dependent synthetase/ligase" evidence="1">
    <location>
        <begin position="4"/>
        <end position="363"/>
    </location>
</feature>
<proteinExistence type="predicted"/>
<dbReference type="Gene3D" id="3.30.300.30">
    <property type="match status" value="1"/>
</dbReference>
<dbReference type="InterPro" id="IPR042099">
    <property type="entry name" value="ANL_N_sf"/>
</dbReference>
<comment type="caution">
    <text evidence="3">The sequence shown here is derived from an EMBL/GenBank/DDBJ whole genome shotgun (WGS) entry which is preliminary data.</text>
</comment>
<name>A0ABV9PUP7_9ACTN</name>
<sequence length="509" mass="54661">MSRDYRDLTAVICGDRELTYGMLGERASRFANALAERGVAQGDRVALLGDNSLESLELLVGCAIGGFVRCSLHAHDVPERHRYLIDHVEASAVVVQAAHYPTLAPHLEGAASVRTVIVIGDVENSGESAVVDYDEMVAAASPEIPEVELAPGDLDVIRFSAGTTGFPKGIMISVAATMGMGDEYAMVLPPMDETDRYLAAGPLTHAAGMFVYAILAAGAATVVMPSFDAEDFLANVQRHRVTSTLVVPTMIQLITEHPRARDYDLSSLRAVMYGAAPISESSLAKAAALWGEVMHQIYGQSEVLPISVLKPSQHRADLGLLTSAGRATPNAWFRVEDEDGVELPRGQVGEVIAGSPCTMSGIWADPAATKQRLTADGGVRTRDMGYVNDDGFLFLADRKEDLINSGGFNIWPAELENALAAHPAVQEVCVVGVPHPKWGESPHAVVVVRDGRAVEPDELIAWSRERVGAKKKVTAVRFADALPKTPLGKILRRRVREEHFAGESGFGRV</sequence>
<evidence type="ECO:0000259" key="2">
    <source>
        <dbReference type="Pfam" id="PF13193"/>
    </source>
</evidence>
<dbReference type="InterPro" id="IPR000873">
    <property type="entry name" value="AMP-dep_synth/lig_dom"/>
</dbReference>
<gene>
    <name evidence="3" type="ORF">ACFO7U_14450</name>
</gene>
<reference evidence="4" key="1">
    <citation type="journal article" date="2019" name="Int. J. Syst. Evol. Microbiol.">
        <title>The Global Catalogue of Microorganisms (GCM) 10K type strain sequencing project: providing services to taxonomists for standard genome sequencing and annotation.</title>
        <authorList>
            <consortium name="The Broad Institute Genomics Platform"/>
            <consortium name="The Broad Institute Genome Sequencing Center for Infectious Disease"/>
            <person name="Wu L."/>
            <person name="Ma J."/>
        </authorList>
    </citation>
    <scope>NUCLEOTIDE SEQUENCE [LARGE SCALE GENOMIC DNA]</scope>
    <source>
        <strain evidence="4">JCM 11882</strain>
    </source>
</reference>
<dbReference type="Gene3D" id="3.40.50.12780">
    <property type="entry name" value="N-terminal domain of ligase-like"/>
    <property type="match status" value="1"/>
</dbReference>
<dbReference type="PANTHER" id="PTHR24096:SF267">
    <property type="entry name" value="MALONATE--COA LIGASE ACSF3, MITOCHONDRIAL"/>
    <property type="match status" value="1"/>
</dbReference>
<dbReference type="PANTHER" id="PTHR24096">
    <property type="entry name" value="LONG-CHAIN-FATTY-ACID--COA LIGASE"/>
    <property type="match status" value="1"/>
</dbReference>
<organism evidence="3 4">
    <name type="scientific">Dietzia aurantiaca</name>
    <dbReference type="NCBI Taxonomy" id="983873"/>
    <lineage>
        <taxon>Bacteria</taxon>
        <taxon>Bacillati</taxon>
        <taxon>Actinomycetota</taxon>
        <taxon>Actinomycetes</taxon>
        <taxon>Mycobacteriales</taxon>
        <taxon>Dietziaceae</taxon>
        <taxon>Dietzia</taxon>
    </lineage>
</organism>
<evidence type="ECO:0000313" key="4">
    <source>
        <dbReference type="Proteomes" id="UP001595836"/>
    </source>
</evidence>
<dbReference type="PROSITE" id="PS00455">
    <property type="entry name" value="AMP_BINDING"/>
    <property type="match status" value="1"/>
</dbReference>
<protein>
    <submittedName>
        <fullName evidence="3">Class I adenylate-forming enzyme family protein</fullName>
    </submittedName>
</protein>
<dbReference type="EMBL" id="JBHSHP010000056">
    <property type="protein sequence ID" value="MFC4755969.1"/>
    <property type="molecule type" value="Genomic_DNA"/>
</dbReference>
<dbReference type="Pfam" id="PF00501">
    <property type="entry name" value="AMP-binding"/>
    <property type="match status" value="1"/>
</dbReference>
<dbReference type="Pfam" id="PF13193">
    <property type="entry name" value="AMP-binding_C"/>
    <property type="match status" value="1"/>
</dbReference>
<feature type="domain" description="AMP-binding enzyme C-terminal" evidence="2">
    <location>
        <begin position="414"/>
        <end position="489"/>
    </location>
</feature>
<dbReference type="InterPro" id="IPR020845">
    <property type="entry name" value="AMP-binding_CS"/>
</dbReference>
<dbReference type="RefSeq" id="WP_344995741.1">
    <property type="nucleotide sequence ID" value="NZ_BAABCD010000053.1"/>
</dbReference>